<evidence type="ECO:0000313" key="1">
    <source>
        <dbReference type="EMBL" id="KAK3914512.1"/>
    </source>
</evidence>
<organism evidence="1 2">
    <name type="scientific">Frankliniella fusca</name>
    <dbReference type="NCBI Taxonomy" id="407009"/>
    <lineage>
        <taxon>Eukaryota</taxon>
        <taxon>Metazoa</taxon>
        <taxon>Ecdysozoa</taxon>
        <taxon>Arthropoda</taxon>
        <taxon>Hexapoda</taxon>
        <taxon>Insecta</taxon>
        <taxon>Pterygota</taxon>
        <taxon>Neoptera</taxon>
        <taxon>Paraneoptera</taxon>
        <taxon>Thysanoptera</taxon>
        <taxon>Terebrantia</taxon>
        <taxon>Thripoidea</taxon>
        <taxon>Thripidae</taxon>
        <taxon>Frankliniella</taxon>
    </lineage>
</organism>
<keyword evidence="1" id="KW-0347">Helicase</keyword>
<comment type="caution">
    <text evidence="1">The sequence shown here is derived from an EMBL/GenBank/DDBJ whole genome shotgun (WGS) entry which is preliminary data.</text>
</comment>
<dbReference type="InterPro" id="IPR051055">
    <property type="entry name" value="PIF1_helicase"/>
</dbReference>
<dbReference type="PANTHER" id="PTHR47642">
    <property type="entry name" value="ATP-DEPENDENT DNA HELICASE"/>
    <property type="match status" value="1"/>
</dbReference>
<dbReference type="CDD" id="cd18809">
    <property type="entry name" value="SF1_C_RecD"/>
    <property type="match status" value="1"/>
</dbReference>
<dbReference type="EMBL" id="JAHWGI010000382">
    <property type="protein sequence ID" value="KAK3914512.1"/>
    <property type="molecule type" value="Genomic_DNA"/>
</dbReference>
<proteinExistence type="predicted"/>
<keyword evidence="1" id="KW-0378">Hydrolase</keyword>
<dbReference type="GO" id="GO:0004386">
    <property type="term" value="F:helicase activity"/>
    <property type="evidence" value="ECO:0007669"/>
    <property type="project" value="UniProtKB-KW"/>
</dbReference>
<gene>
    <name evidence="1" type="ORF">KUF71_023913</name>
</gene>
<reference evidence="1" key="2">
    <citation type="journal article" date="2023" name="BMC Genomics">
        <title>Pest status, molecular evolution, and epigenetic factors derived from the genome assembly of Frankliniella fusca, a thysanopteran phytovirus vector.</title>
        <authorList>
            <person name="Catto M.A."/>
            <person name="Labadie P.E."/>
            <person name="Jacobson A.L."/>
            <person name="Kennedy G.G."/>
            <person name="Srinivasan R."/>
            <person name="Hunt B.G."/>
        </authorList>
    </citation>
    <scope>NUCLEOTIDE SEQUENCE</scope>
    <source>
        <strain evidence="1">PL_HMW_Pooled</strain>
    </source>
</reference>
<protein>
    <submittedName>
        <fullName evidence="1">ATP-dependent DNA helicase</fullName>
    </submittedName>
</protein>
<name>A0AAE1LDU7_9NEOP</name>
<dbReference type="PANTHER" id="PTHR47642:SF6">
    <property type="entry name" value="ATP-DEPENDENT DNA HELICASE"/>
    <property type="match status" value="1"/>
</dbReference>
<dbReference type="InterPro" id="IPR027417">
    <property type="entry name" value="P-loop_NTPase"/>
</dbReference>
<dbReference type="SUPFAM" id="SSF52540">
    <property type="entry name" value="P-loop containing nucleoside triphosphate hydrolases"/>
    <property type="match status" value="1"/>
</dbReference>
<dbReference type="Gene3D" id="3.40.50.300">
    <property type="entry name" value="P-loop containing nucleotide triphosphate hydrolases"/>
    <property type="match status" value="1"/>
</dbReference>
<dbReference type="AlphaFoldDB" id="A0AAE1LDU7"/>
<reference evidence="1" key="1">
    <citation type="submission" date="2021-07" db="EMBL/GenBank/DDBJ databases">
        <authorList>
            <person name="Catto M.A."/>
            <person name="Jacobson A."/>
            <person name="Kennedy G."/>
            <person name="Labadie P."/>
            <person name="Hunt B.G."/>
            <person name="Srinivasan R."/>
        </authorList>
    </citation>
    <scope>NUCLEOTIDE SEQUENCE</scope>
    <source>
        <strain evidence="1">PL_HMW_Pooled</strain>
        <tissue evidence="1">Head</tissue>
    </source>
</reference>
<sequence>MIDKRCKEATGNYEEPFGGLCMMFLGDLKQLPPVLDAAVYSDHFRTQMSIYGIEIFRSFQKKFVPKTCFRQDNNEFLNVLDNLSNGIFTTNDYKIISSRFSHLKNKKELNEFKDAFRLFAGKDERTKNKKNKNRTTIANEPLLRIQAQHNCDAAKSESTEAAEGLQMQLYLAKGCKIILKNNLWVHWKNKGLVNETIDFIHDILFEEGNDPRIEAPTILLCSFPSYTGPEFIPGTKIVPIQAILKSWINEKGILYTRYQFPISLAYACTIHKAQGMTLEKAVVDIGPREFAGGLAYVAFSRVRKLEDILIEPFPHSRLQKLKYTKKQQIHYDFIQKFCEV</sequence>
<evidence type="ECO:0000313" key="2">
    <source>
        <dbReference type="Proteomes" id="UP001219518"/>
    </source>
</evidence>
<keyword evidence="1" id="KW-0547">Nucleotide-binding</keyword>
<keyword evidence="1" id="KW-0067">ATP-binding</keyword>
<dbReference type="Proteomes" id="UP001219518">
    <property type="component" value="Unassembled WGS sequence"/>
</dbReference>
<keyword evidence="2" id="KW-1185">Reference proteome</keyword>
<accession>A0AAE1LDU7</accession>